<comment type="caution">
    <text evidence="4">The sequence shown here is derived from an EMBL/GenBank/DDBJ whole genome shotgun (WGS) entry which is preliminary data.</text>
</comment>
<feature type="coiled-coil region" evidence="1">
    <location>
        <begin position="46"/>
        <end position="97"/>
    </location>
</feature>
<dbReference type="Pfam" id="PF00622">
    <property type="entry name" value="SPRY"/>
    <property type="match status" value="1"/>
</dbReference>
<dbReference type="InterPro" id="IPR003877">
    <property type="entry name" value="SPRY_dom"/>
</dbReference>
<dbReference type="Gene3D" id="2.60.120.920">
    <property type="match status" value="1"/>
</dbReference>
<organism evidence="4 5">
    <name type="scientific">Acipenser oxyrinchus oxyrinchus</name>
    <dbReference type="NCBI Taxonomy" id="40147"/>
    <lineage>
        <taxon>Eukaryota</taxon>
        <taxon>Metazoa</taxon>
        <taxon>Chordata</taxon>
        <taxon>Craniata</taxon>
        <taxon>Vertebrata</taxon>
        <taxon>Euteleostomi</taxon>
        <taxon>Actinopterygii</taxon>
        <taxon>Chondrostei</taxon>
        <taxon>Acipenseriformes</taxon>
        <taxon>Acipenseridae</taxon>
        <taxon>Acipenser</taxon>
    </lineage>
</organism>
<dbReference type="Proteomes" id="UP001230051">
    <property type="component" value="Unassembled WGS sequence"/>
</dbReference>
<keyword evidence="2" id="KW-0812">Transmembrane</keyword>
<dbReference type="InterPro" id="IPR001870">
    <property type="entry name" value="B30.2/SPRY"/>
</dbReference>
<keyword evidence="2" id="KW-1133">Transmembrane helix</keyword>
<evidence type="ECO:0000256" key="2">
    <source>
        <dbReference type="SAM" id="Phobius"/>
    </source>
</evidence>
<proteinExistence type="predicted"/>
<evidence type="ECO:0000313" key="5">
    <source>
        <dbReference type="Proteomes" id="UP001230051"/>
    </source>
</evidence>
<evidence type="ECO:0000259" key="3">
    <source>
        <dbReference type="PROSITE" id="PS50188"/>
    </source>
</evidence>
<keyword evidence="1" id="KW-0175">Coiled coil</keyword>
<dbReference type="InterPro" id="IPR013320">
    <property type="entry name" value="ConA-like_dom_sf"/>
</dbReference>
<dbReference type="InterPro" id="IPR003879">
    <property type="entry name" value="Butyrophylin_SPRY"/>
</dbReference>
<dbReference type="SUPFAM" id="SSF49899">
    <property type="entry name" value="Concanavalin A-like lectins/glucanases"/>
    <property type="match status" value="1"/>
</dbReference>
<keyword evidence="2" id="KW-0472">Membrane</keyword>
<dbReference type="PRINTS" id="PR01407">
    <property type="entry name" value="BUTYPHLNCDUF"/>
</dbReference>
<dbReference type="InterPro" id="IPR050143">
    <property type="entry name" value="TRIM/RBCC"/>
</dbReference>
<dbReference type="PROSITE" id="PS50188">
    <property type="entry name" value="B302_SPRY"/>
    <property type="match status" value="1"/>
</dbReference>
<gene>
    <name evidence="4" type="primary">Trim39</name>
    <name evidence="4" type="ORF">AOXY_G34346</name>
</gene>
<dbReference type="EMBL" id="JAGXEW010000064">
    <property type="protein sequence ID" value="KAK1150380.1"/>
    <property type="molecule type" value="Genomic_DNA"/>
</dbReference>
<accession>A0AAD8CGT2</accession>
<evidence type="ECO:0000313" key="4">
    <source>
        <dbReference type="EMBL" id="KAK1150380.1"/>
    </source>
</evidence>
<feature type="transmembrane region" description="Helical" evidence="2">
    <location>
        <begin position="112"/>
        <end position="131"/>
    </location>
</feature>
<dbReference type="AlphaFoldDB" id="A0AAD8CGT2"/>
<reference evidence="4" key="1">
    <citation type="submission" date="2022-02" db="EMBL/GenBank/DDBJ databases">
        <title>Atlantic sturgeon de novo genome assembly.</title>
        <authorList>
            <person name="Stock M."/>
            <person name="Klopp C."/>
            <person name="Guiguen Y."/>
            <person name="Cabau C."/>
            <person name="Parinello H."/>
            <person name="Santidrian Yebra-Pimentel E."/>
            <person name="Kuhl H."/>
            <person name="Dirks R.P."/>
            <person name="Guessner J."/>
            <person name="Wuertz S."/>
            <person name="Du K."/>
            <person name="Schartl M."/>
        </authorList>
    </citation>
    <scope>NUCLEOTIDE SEQUENCE</scope>
    <source>
        <strain evidence="4">STURGEONOMICS-FGT-2020</strain>
        <tissue evidence="4">Whole blood</tissue>
    </source>
</reference>
<protein>
    <submittedName>
        <fullName evidence="4">E3 ubiquitin-protein ligase TRIM39-like isoform X1</fullName>
    </submittedName>
</protein>
<dbReference type="SMART" id="SM00449">
    <property type="entry name" value="SPRY"/>
    <property type="match status" value="1"/>
</dbReference>
<sequence length="379" mass="43229">MTGDSSSWKSVRFSGSSLEQTWCWKKSFLDMELLKTFLLGSTKADHSSSEKQFEELKQENYELKKEIVSLQKENAELKQEKDQLVELKQVHDQFLKKFSPGGFYNTCFREKMVLLGFSPLLIASLIVNFVSSRSLIKIVFMKSIVGVSVISNYMCCCEPRIDYAEVLKKLNVEGYVTNGVWQQICKAKTEVTLNPDTAGPGLAVNVDDSLVKFTGEREAEWPSVLGREVFTSGRHYWEVEVGEKGYWAVGVSTHPGEKIIPEKPEEGYWLVRLSARGRKYEAVGKSLVTHPPPSLQESQSSLTLTLQHKLYKVGMYLNYGKRELSFYNVYDADNRYAMHTFKYNFTEVVYPVFSPGCHDKAPLKITRFDSTSSPFRITI</sequence>
<keyword evidence="5" id="KW-1185">Reference proteome</keyword>
<dbReference type="PANTHER" id="PTHR24103">
    <property type="entry name" value="E3 UBIQUITIN-PROTEIN LIGASE TRIM"/>
    <property type="match status" value="1"/>
</dbReference>
<dbReference type="InterPro" id="IPR043136">
    <property type="entry name" value="B30.2/SPRY_sf"/>
</dbReference>
<evidence type="ECO:0000256" key="1">
    <source>
        <dbReference type="SAM" id="Coils"/>
    </source>
</evidence>
<feature type="domain" description="B30.2/SPRY" evidence="3">
    <location>
        <begin position="171"/>
        <end position="372"/>
    </location>
</feature>
<name>A0AAD8CGT2_ACIOX</name>